<dbReference type="RefSeq" id="WP_008301172.1">
    <property type="nucleotide sequence ID" value="NZ_AEXL02000141.1"/>
</dbReference>
<reference evidence="2 3" key="1">
    <citation type="journal article" date="2012" name="J. Bacteriol.">
        <title>Genome sequence of "Candidatus Nitrosopumilus salaria" BD31, an ammonia-oxidizing archaeon from the San Francisco Bay estuary.</title>
        <authorList>
            <person name="Mosier A.C."/>
            <person name="Allen E.E."/>
            <person name="Kim M."/>
            <person name="Ferriera S."/>
            <person name="Francis C.A."/>
        </authorList>
    </citation>
    <scope>NUCLEOTIDE SEQUENCE [LARGE SCALE GENOMIC DNA]</scope>
    <source>
        <strain evidence="2 3">BD31</strain>
    </source>
</reference>
<evidence type="ECO:0000256" key="1">
    <source>
        <dbReference type="RuleBase" id="RU004508"/>
    </source>
</evidence>
<dbReference type="GO" id="GO:0008483">
    <property type="term" value="F:transaminase activity"/>
    <property type="evidence" value="ECO:0007669"/>
    <property type="project" value="TreeGrafter"/>
</dbReference>
<dbReference type="CDD" id="cd00616">
    <property type="entry name" value="AHBA_syn"/>
    <property type="match status" value="1"/>
</dbReference>
<dbReference type="InterPro" id="IPR015424">
    <property type="entry name" value="PyrdxlP-dep_Trfase"/>
</dbReference>
<dbReference type="PANTHER" id="PTHR30244">
    <property type="entry name" value="TRANSAMINASE"/>
    <property type="match status" value="1"/>
</dbReference>
<sequence>MKIAINIPILGKEEISAVTSILKNGALTSAASQGGPHVQAFEKSAATFVKSKYAIAVNSGTAALQAALYALDVKKGDEILIPSFTFVATANAVVSTGAKPVFVDILKENYTVDPDDLEKKITKKTRAIIPVHLYGNVADVKRLSEISKKYNLPIIEDSAQSLGSTYKGKHAGTFFEMGCWSMYPAKVMTAGEGGFIATNDKKLRDKLLMIRNHGMVHGYDTKILGLNLRLPEISAAIATIQMKKLPHFLKSRKKNAELLTSLLTDLKVVLPHQRKNEHVNWYLYTIATEKRDNLLKKLNQKGIGAASYYPTPVHKTPFYSLNTKLPVTDWASTHVLSLPIHPKVTLKEIEFIGQTMRELL</sequence>
<accession>I3D0B9</accession>
<keyword evidence="1" id="KW-0663">Pyridoxal phosphate</keyword>
<dbReference type="PANTHER" id="PTHR30244:SF34">
    <property type="entry name" value="DTDP-4-AMINO-4,6-DIDEOXYGALACTOSE TRANSAMINASE"/>
    <property type="match status" value="1"/>
</dbReference>
<dbReference type="Gene3D" id="3.40.640.10">
    <property type="entry name" value="Type I PLP-dependent aspartate aminotransferase-like (Major domain)"/>
    <property type="match status" value="1"/>
</dbReference>
<evidence type="ECO:0000313" key="3">
    <source>
        <dbReference type="Proteomes" id="UP000003423"/>
    </source>
</evidence>
<gene>
    <name evidence="2" type="ORF">BD31_I1633</name>
</gene>
<dbReference type="EMBL" id="AEXL02000141">
    <property type="protein sequence ID" value="EIJ65162.1"/>
    <property type="molecule type" value="Genomic_DNA"/>
</dbReference>
<dbReference type="PATRIC" id="fig|859350.6.peg.1766"/>
<evidence type="ECO:0000313" key="2">
    <source>
        <dbReference type="EMBL" id="EIJ65162.1"/>
    </source>
</evidence>
<comment type="similarity">
    <text evidence="1">Belongs to the DegT/DnrJ/EryC1 family.</text>
</comment>
<dbReference type="GO" id="GO:0000271">
    <property type="term" value="P:polysaccharide biosynthetic process"/>
    <property type="evidence" value="ECO:0007669"/>
    <property type="project" value="TreeGrafter"/>
</dbReference>
<dbReference type="InterPro" id="IPR015421">
    <property type="entry name" value="PyrdxlP-dep_Trfase_major"/>
</dbReference>
<keyword evidence="3" id="KW-1185">Reference proteome</keyword>
<dbReference type="Pfam" id="PF01041">
    <property type="entry name" value="DegT_DnrJ_EryC1"/>
    <property type="match status" value="1"/>
</dbReference>
<dbReference type="Proteomes" id="UP000003423">
    <property type="component" value="Unassembled WGS sequence"/>
</dbReference>
<dbReference type="AlphaFoldDB" id="I3D0B9"/>
<dbReference type="SUPFAM" id="SSF53383">
    <property type="entry name" value="PLP-dependent transferases"/>
    <property type="match status" value="1"/>
</dbReference>
<comment type="caution">
    <text evidence="2">The sequence shown here is derived from an EMBL/GenBank/DDBJ whole genome shotgun (WGS) entry which is preliminary data.</text>
</comment>
<organism evidence="2 3">
    <name type="scientific">Candidatus Nitrosopumilus salarius BD31</name>
    <dbReference type="NCBI Taxonomy" id="859350"/>
    <lineage>
        <taxon>Archaea</taxon>
        <taxon>Nitrososphaerota</taxon>
        <taxon>Nitrososphaeria</taxon>
        <taxon>Nitrosopumilales</taxon>
        <taxon>Nitrosopumilaceae</taxon>
        <taxon>Nitrosopumilus</taxon>
    </lineage>
</organism>
<dbReference type="Gene3D" id="3.90.1150.10">
    <property type="entry name" value="Aspartate Aminotransferase, domain 1"/>
    <property type="match status" value="1"/>
</dbReference>
<dbReference type="InterPro" id="IPR000653">
    <property type="entry name" value="DegT/StrS_aminotransferase"/>
</dbReference>
<dbReference type="PIRSF" id="PIRSF000390">
    <property type="entry name" value="PLP_StrS"/>
    <property type="match status" value="1"/>
</dbReference>
<proteinExistence type="inferred from homology"/>
<dbReference type="OrthoDB" id="10355at2157"/>
<protein>
    <submittedName>
        <fullName evidence="2">Pleiotropic regulatory protein DegT</fullName>
    </submittedName>
</protein>
<name>I3D0B9_9ARCH</name>
<dbReference type="GO" id="GO:0030170">
    <property type="term" value="F:pyridoxal phosphate binding"/>
    <property type="evidence" value="ECO:0007669"/>
    <property type="project" value="TreeGrafter"/>
</dbReference>
<dbReference type="InterPro" id="IPR015422">
    <property type="entry name" value="PyrdxlP-dep_Trfase_small"/>
</dbReference>